<evidence type="ECO:0000256" key="6">
    <source>
        <dbReference type="SAM" id="Phobius"/>
    </source>
</evidence>
<dbReference type="Pfam" id="PF00902">
    <property type="entry name" value="TatC"/>
    <property type="match status" value="1"/>
</dbReference>
<dbReference type="GO" id="GO:0043953">
    <property type="term" value="P:protein transport by the Tat complex"/>
    <property type="evidence" value="ECO:0007669"/>
    <property type="project" value="TreeGrafter"/>
</dbReference>
<feature type="transmembrane region" description="Helical" evidence="6">
    <location>
        <begin position="157"/>
        <end position="177"/>
    </location>
</feature>
<comment type="subcellular location">
    <subcellularLocation>
        <location evidence="1">Membrane</location>
        <topology evidence="1">Multi-pass membrane protein</topology>
    </subcellularLocation>
</comment>
<dbReference type="GO" id="GO:0009977">
    <property type="term" value="F:proton motive force dependent protein transmembrane transporter activity"/>
    <property type="evidence" value="ECO:0007669"/>
    <property type="project" value="TreeGrafter"/>
</dbReference>
<evidence type="ECO:0000313" key="7">
    <source>
        <dbReference type="EMBL" id="QWK44982.1"/>
    </source>
</evidence>
<dbReference type="PANTHER" id="PTHR30371:SF0">
    <property type="entry name" value="SEC-INDEPENDENT PROTEIN TRANSLOCASE PROTEIN TATC, CHLOROPLASTIC-RELATED"/>
    <property type="match status" value="1"/>
</dbReference>
<evidence type="ECO:0000256" key="3">
    <source>
        <dbReference type="ARBA" id="ARBA00022692"/>
    </source>
</evidence>
<feature type="transmembrane region" description="Helical" evidence="6">
    <location>
        <begin position="212"/>
        <end position="231"/>
    </location>
</feature>
<evidence type="ECO:0000256" key="4">
    <source>
        <dbReference type="ARBA" id="ARBA00022989"/>
    </source>
</evidence>
<reference evidence="7" key="1">
    <citation type="journal article" date="2021" name="Genome Biol. Evol.">
        <title>Genomic rearrangements and sequence evolution across brown algal orgelles.</title>
        <authorList>
            <person name="Starko S."/>
            <person name="Bringloe T."/>
            <person name="Soto Gomez M."/>
            <person name="Darby H."/>
            <person name="Graham S."/>
            <person name="Martone P."/>
        </authorList>
    </citation>
    <scope>NUCLEOTIDE SEQUENCE</scope>
</reference>
<protein>
    <submittedName>
        <fullName evidence="7">SecY-independent transporter protein</fullName>
    </submittedName>
</protein>
<dbReference type="InterPro" id="IPR002033">
    <property type="entry name" value="TatC"/>
</dbReference>
<keyword evidence="7" id="KW-0496">Mitochondrion</keyword>
<name>A0A8F0FD19_9PHAE</name>
<proteinExistence type="inferred from homology"/>
<dbReference type="PANTHER" id="PTHR30371">
    <property type="entry name" value="SEC-INDEPENDENT PROTEIN TRANSLOCASE PROTEIN TATC"/>
    <property type="match status" value="1"/>
</dbReference>
<keyword evidence="5 6" id="KW-0472">Membrane</keyword>
<organism evidence="7">
    <name type="scientific">Analipus japonicus</name>
    <dbReference type="NCBI Taxonomy" id="31333"/>
    <lineage>
        <taxon>Eukaryota</taxon>
        <taxon>Sar</taxon>
        <taxon>Stramenopiles</taxon>
        <taxon>Ochrophyta</taxon>
        <taxon>PX clade</taxon>
        <taxon>Phaeophyceae</taxon>
        <taxon>Ralfsiales</taxon>
        <taxon>Ralfsiaceae</taxon>
        <taxon>Analipus</taxon>
    </lineage>
</organism>
<sequence length="265" mass="30659">MKNLNFSLYYLQELNYRLTYTAFGTTLIFITSYSYKQGLMYTFLPQGLSHFVATGLTEIFFAYLELCAIFSAGVCFSIFFTQIYLFLRPGLYEYESQLCRNLLLGGLFFYVSLYFLLLPTFIRLLWELFTAYAQNFAPIHLTFEPKLDNYLDHLKDLIKALAMSFPLALAFFFLSVGITQKHPDKDVSIKYRGIIYILAFMAAAFVTPPDVISQTIVGSPLILFYEIQIVYSTVHKKYQQRLLVGQPIKGHKNTHGKKKESQGQW</sequence>
<comment type="similarity">
    <text evidence="2">Belongs to the TatC family.</text>
</comment>
<accession>A0A8F0FD19</accession>
<gene>
    <name evidence="7" type="primary">tatC</name>
</gene>
<dbReference type="PRINTS" id="PR01840">
    <property type="entry name" value="TATCFAMILY"/>
</dbReference>
<dbReference type="GO" id="GO:0033281">
    <property type="term" value="C:TAT protein transport complex"/>
    <property type="evidence" value="ECO:0007669"/>
    <property type="project" value="TreeGrafter"/>
</dbReference>
<feature type="transmembrane region" description="Helical" evidence="6">
    <location>
        <begin position="189"/>
        <end position="206"/>
    </location>
</feature>
<dbReference type="EMBL" id="MZ156065">
    <property type="protein sequence ID" value="QWK44982.1"/>
    <property type="molecule type" value="Genomic_DNA"/>
</dbReference>
<evidence type="ECO:0000256" key="5">
    <source>
        <dbReference type="ARBA" id="ARBA00023136"/>
    </source>
</evidence>
<feature type="transmembrane region" description="Helical" evidence="6">
    <location>
        <begin position="16"/>
        <end position="35"/>
    </location>
</feature>
<geneLocation type="mitochondrion" evidence="7"/>
<evidence type="ECO:0000256" key="1">
    <source>
        <dbReference type="ARBA" id="ARBA00004141"/>
    </source>
</evidence>
<evidence type="ECO:0000256" key="2">
    <source>
        <dbReference type="ARBA" id="ARBA00008882"/>
    </source>
</evidence>
<dbReference type="AlphaFoldDB" id="A0A8F0FD19"/>
<feature type="transmembrane region" description="Helical" evidence="6">
    <location>
        <begin position="69"/>
        <end position="87"/>
    </location>
</feature>
<feature type="transmembrane region" description="Helical" evidence="6">
    <location>
        <begin position="107"/>
        <end position="126"/>
    </location>
</feature>
<dbReference type="GO" id="GO:0065002">
    <property type="term" value="P:intracellular protein transmembrane transport"/>
    <property type="evidence" value="ECO:0007669"/>
    <property type="project" value="TreeGrafter"/>
</dbReference>
<keyword evidence="3 6" id="KW-0812">Transmembrane</keyword>
<keyword evidence="4 6" id="KW-1133">Transmembrane helix</keyword>